<evidence type="ECO:0000256" key="11">
    <source>
        <dbReference type="NCBIfam" id="TIGR00260"/>
    </source>
</evidence>
<keyword evidence="7" id="KW-0791">Threonine biosynthesis</keyword>
<name>A0A937IAU5_9GAMM</name>
<keyword evidence="6" id="KW-0028">Amino-acid biosynthesis</keyword>
<evidence type="ECO:0000259" key="14">
    <source>
        <dbReference type="Pfam" id="PF14821"/>
    </source>
</evidence>
<evidence type="ECO:0000256" key="2">
    <source>
        <dbReference type="ARBA" id="ARBA00004979"/>
    </source>
</evidence>
<evidence type="ECO:0000256" key="3">
    <source>
        <dbReference type="ARBA" id="ARBA00005517"/>
    </source>
</evidence>
<dbReference type="Gene3D" id="3.90.1380.10">
    <property type="entry name" value="Threonine synthase, N-terminal domain"/>
    <property type="match status" value="1"/>
</dbReference>
<dbReference type="InterPro" id="IPR037158">
    <property type="entry name" value="Thr_synth_N_sf"/>
</dbReference>
<dbReference type="PROSITE" id="PS00165">
    <property type="entry name" value="DEHYDRATASE_SER_THR"/>
    <property type="match status" value="1"/>
</dbReference>
<feature type="domain" description="Threonine synthase N-terminal" evidence="14">
    <location>
        <begin position="3"/>
        <end position="76"/>
    </location>
</feature>
<evidence type="ECO:0000256" key="6">
    <source>
        <dbReference type="ARBA" id="ARBA00022605"/>
    </source>
</evidence>
<sequence length="462" mass="52283">MLFHSTRGNDSGKTFEEVLMQGLANDGGLFMPDYWPQINIDHIKSLNTFIDIAKYIVPLFTKSSFSDDEVLELLDSTWHDFSKKNYAEIHQLDKSKYVLELFHGPTAAFKDFGLQLAAAFFNKSLIKQNKTAIVLGATSGDTGSAAIDACRRFESIKSFILLPDGNMSEVQRRQMTTVESSNVFTLRVSGTFDDCQAIVKEAFSERTFLKDDQFLLAVNSINWVRIIGQICYYFYACLKINKFDEPLNFSVPTGNFGNVFACYSAHKMGMPLNKILVAVNNNNILHRFFSDNDYSRSKVSETISPSMDISIASNFERLIYDFYSERNSEICNSFYENFPESPIKLDNHMWEKSNELFLSYSVDDFSTIEAMKNISESYDYLIDPHTAVASQAVDSMQSSIEGTTVILSTAHPAKFPKVVSDAGLNLGEIPECLSIIFEKEERSKDFPASKELIFDYIVHNNS</sequence>
<dbReference type="SUPFAM" id="SSF53686">
    <property type="entry name" value="Tryptophan synthase beta subunit-like PLP-dependent enzymes"/>
    <property type="match status" value="1"/>
</dbReference>
<evidence type="ECO:0000256" key="7">
    <source>
        <dbReference type="ARBA" id="ARBA00022697"/>
    </source>
</evidence>
<comment type="pathway">
    <text evidence="2">Amino-acid biosynthesis; L-threonine biosynthesis; L-threonine from L-aspartate: step 5/5.</text>
</comment>
<comment type="caution">
    <text evidence="15">The sequence shown here is derived from an EMBL/GenBank/DDBJ whole genome shotgun (WGS) entry which is preliminary data.</text>
</comment>
<evidence type="ECO:0000256" key="1">
    <source>
        <dbReference type="ARBA" id="ARBA00001933"/>
    </source>
</evidence>
<dbReference type="PANTHER" id="PTHR42690:SF1">
    <property type="entry name" value="THREONINE SYNTHASE-LIKE 2"/>
    <property type="match status" value="1"/>
</dbReference>
<evidence type="ECO:0000259" key="13">
    <source>
        <dbReference type="Pfam" id="PF00291"/>
    </source>
</evidence>
<proteinExistence type="inferred from homology"/>
<feature type="modified residue" description="N6-(pyridoxal phosphate)lysine" evidence="12">
    <location>
        <position position="110"/>
    </location>
</feature>
<dbReference type="InterPro" id="IPR004450">
    <property type="entry name" value="Thr_synthase-like"/>
</dbReference>
<dbReference type="Pfam" id="PF00291">
    <property type="entry name" value="PALP"/>
    <property type="match status" value="1"/>
</dbReference>
<evidence type="ECO:0000256" key="12">
    <source>
        <dbReference type="PIRSR" id="PIRSR604450-51"/>
    </source>
</evidence>
<dbReference type="GO" id="GO:0009088">
    <property type="term" value="P:threonine biosynthetic process"/>
    <property type="evidence" value="ECO:0007669"/>
    <property type="project" value="UniProtKB-UniRule"/>
</dbReference>
<dbReference type="GO" id="GO:0004795">
    <property type="term" value="F:threonine synthase activity"/>
    <property type="evidence" value="ECO:0007669"/>
    <property type="project" value="UniProtKB-UniRule"/>
</dbReference>
<keyword evidence="8 12" id="KW-0663">Pyridoxal phosphate</keyword>
<dbReference type="InterPro" id="IPR036052">
    <property type="entry name" value="TrpB-like_PALP_sf"/>
</dbReference>
<organism evidence="15 16">
    <name type="scientific">SAR86 cluster bacterium</name>
    <dbReference type="NCBI Taxonomy" id="2030880"/>
    <lineage>
        <taxon>Bacteria</taxon>
        <taxon>Pseudomonadati</taxon>
        <taxon>Pseudomonadota</taxon>
        <taxon>Gammaproteobacteria</taxon>
        <taxon>SAR86 cluster</taxon>
    </lineage>
</organism>
<dbReference type="NCBIfam" id="TIGR00260">
    <property type="entry name" value="thrC"/>
    <property type="match status" value="1"/>
</dbReference>
<accession>A0A937IAU5</accession>
<protein>
    <recommendedName>
        <fullName evidence="5 11">Threonine synthase</fullName>
        <ecNumber evidence="4 11">4.2.3.1</ecNumber>
    </recommendedName>
</protein>
<comment type="similarity">
    <text evidence="3">Belongs to the threonine synthase family.</text>
</comment>
<feature type="domain" description="Tryptophan synthase beta chain-like PALP" evidence="13">
    <location>
        <begin position="99"/>
        <end position="324"/>
    </location>
</feature>
<evidence type="ECO:0000256" key="4">
    <source>
        <dbReference type="ARBA" id="ARBA00013028"/>
    </source>
</evidence>
<comment type="catalytic activity">
    <reaction evidence="10">
        <text>O-phospho-L-homoserine + H2O = L-threonine + phosphate</text>
        <dbReference type="Rhea" id="RHEA:10840"/>
        <dbReference type="ChEBI" id="CHEBI:15377"/>
        <dbReference type="ChEBI" id="CHEBI:43474"/>
        <dbReference type="ChEBI" id="CHEBI:57590"/>
        <dbReference type="ChEBI" id="CHEBI:57926"/>
        <dbReference type="EC" id="4.2.3.1"/>
    </reaction>
</comment>
<dbReference type="EC" id="4.2.3.1" evidence="4 11"/>
<dbReference type="Proteomes" id="UP000711391">
    <property type="component" value="Unassembled WGS sequence"/>
</dbReference>
<dbReference type="GO" id="GO:0030170">
    <property type="term" value="F:pyridoxal phosphate binding"/>
    <property type="evidence" value="ECO:0007669"/>
    <property type="project" value="InterPro"/>
</dbReference>
<dbReference type="EMBL" id="JADHQD010000001">
    <property type="protein sequence ID" value="MBL6817803.1"/>
    <property type="molecule type" value="Genomic_DNA"/>
</dbReference>
<reference evidence="15" key="1">
    <citation type="submission" date="2020-10" db="EMBL/GenBank/DDBJ databases">
        <title>Microbiome of the Black Sea water column analyzed by genome centric metagenomics.</title>
        <authorList>
            <person name="Cabello-Yeves P.J."/>
            <person name="Callieri C."/>
            <person name="Picazo A."/>
            <person name="Mehrshad M."/>
            <person name="Haro-Moreno J.M."/>
            <person name="Roda-Garcia J."/>
            <person name="Dzembekova N."/>
            <person name="Slabakova V."/>
            <person name="Slabakova N."/>
            <person name="Moncheva S."/>
            <person name="Rodriguez-Valera F."/>
        </authorList>
    </citation>
    <scope>NUCLEOTIDE SEQUENCE</scope>
    <source>
        <strain evidence="15">BS307-5m-G50</strain>
    </source>
</reference>
<dbReference type="Pfam" id="PF24857">
    <property type="entry name" value="THR4_C"/>
    <property type="match status" value="1"/>
</dbReference>
<evidence type="ECO:0000256" key="5">
    <source>
        <dbReference type="ARBA" id="ARBA00018679"/>
    </source>
</evidence>
<evidence type="ECO:0000313" key="16">
    <source>
        <dbReference type="Proteomes" id="UP000711391"/>
    </source>
</evidence>
<gene>
    <name evidence="15" type="ORF">ISQ64_00150</name>
</gene>
<dbReference type="InterPro" id="IPR001926">
    <property type="entry name" value="TrpB-like_PALP"/>
</dbReference>
<comment type="cofactor">
    <cofactor evidence="1 12">
        <name>pyridoxal 5'-phosphate</name>
        <dbReference type="ChEBI" id="CHEBI:597326"/>
    </cofactor>
</comment>
<dbReference type="Pfam" id="PF14821">
    <property type="entry name" value="Thr_synth_N"/>
    <property type="match status" value="1"/>
</dbReference>
<dbReference type="InterPro" id="IPR029144">
    <property type="entry name" value="Thr_synth_N"/>
</dbReference>
<evidence type="ECO:0000256" key="10">
    <source>
        <dbReference type="ARBA" id="ARBA00049144"/>
    </source>
</evidence>
<evidence type="ECO:0000313" key="15">
    <source>
        <dbReference type="EMBL" id="MBL6817803.1"/>
    </source>
</evidence>
<keyword evidence="9 15" id="KW-0456">Lyase</keyword>
<dbReference type="InterPro" id="IPR000634">
    <property type="entry name" value="Ser/Thr_deHydtase_PyrdxlP-BS"/>
</dbReference>
<dbReference type="InterPro" id="IPR051166">
    <property type="entry name" value="Threonine_Synthase"/>
</dbReference>
<dbReference type="AlphaFoldDB" id="A0A937IAU5"/>
<evidence type="ECO:0000256" key="8">
    <source>
        <dbReference type="ARBA" id="ARBA00022898"/>
    </source>
</evidence>
<dbReference type="PANTHER" id="PTHR42690">
    <property type="entry name" value="THREONINE SYNTHASE FAMILY MEMBER"/>
    <property type="match status" value="1"/>
</dbReference>
<dbReference type="Gene3D" id="3.40.50.1100">
    <property type="match status" value="2"/>
</dbReference>
<evidence type="ECO:0000256" key="9">
    <source>
        <dbReference type="ARBA" id="ARBA00023239"/>
    </source>
</evidence>